<dbReference type="RefSeq" id="WP_070979513.1">
    <property type="nucleotide sequence ID" value="NZ_CP017707.1"/>
</dbReference>
<dbReference type="STRING" id="1108595.BKX93_08565"/>
<gene>
    <name evidence="1" type="ORF">BKX93_08565</name>
</gene>
<evidence type="ECO:0008006" key="3">
    <source>
        <dbReference type="Google" id="ProtNLM"/>
    </source>
</evidence>
<reference evidence="1 2" key="1">
    <citation type="submission" date="2016-10" db="EMBL/GenBank/DDBJ databases">
        <title>Chromobacterium muskegensis sp. nov., an insecticidal bacterium isolated from Sphagnum bogs.</title>
        <authorList>
            <person name="Sparks M.E."/>
            <person name="Blackburn M.B."/>
            <person name="Gundersen-Rindal D.E."/>
            <person name="Mitchell A."/>
            <person name="Farrar R."/>
            <person name="Kuhar D."/>
        </authorList>
    </citation>
    <scope>NUCLEOTIDE SEQUENCE [LARGE SCALE GENOMIC DNA]</scope>
    <source>
        <strain evidence="1 2">21-1</strain>
    </source>
</reference>
<dbReference type="InterPro" id="IPR022050">
    <property type="entry name" value="T_hemolysin"/>
</dbReference>
<accession>A0A1D9LFG7</accession>
<dbReference type="EMBL" id="CP017707">
    <property type="protein sequence ID" value="AOZ50039.1"/>
    <property type="molecule type" value="Genomic_DNA"/>
</dbReference>
<organism evidence="1 2">
    <name type="scientific">Chromobacterium vaccinii</name>
    <dbReference type="NCBI Taxonomy" id="1108595"/>
    <lineage>
        <taxon>Bacteria</taxon>
        <taxon>Pseudomonadati</taxon>
        <taxon>Pseudomonadota</taxon>
        <taxon>Betaproteobacteria</taxon>
        <taxon>Neisseriales</taxon>
        <taxon>Chromobacteriaceae</taxon>
        <taxon>Chromobacterium</taxon>
    </lineage>
</organism>
<name>A0A1D9LFG7_9NEIS</name>
<dbReference type="KEGG" id="cvc:BKX93_08565"/>
<dbReference type="Proteomes" id="UP000178776">
    <property type="component" value="Chromosome"/>
</dbReference>
<protein>
    <recommendedName>
        <fullName evidence="3">Thermostable hemolysin</fullName>
    </recommendedName>
</protein>
<evidence type="ECO:0000313" key="1">
    <source>
        <dbReference type="EMBL" id="AOZ50039.1"/>
    </source>
</evidence>
<proteinExistence type="predicted"/>
<dbReference type="Pfam" id="PF12261">
    <property type="entry name" value="T_hemolysin"/>
    <property type="match status" value="1"/>
</dbReference>
<dbReference type="AlphaFoldDB" id="A0A1D9LFG7"/>
<evidence type="ECO:0000313" key="2">
    <source>
        <dbReference type="Proteomes" id="UP000178776"/>
    </source>
</evidence>
<sequence>MKIRVAKHGTALWNLAASAVQKKYQSAYEAQVEPNPENFVVAIDNDQNILACAGITFAERAPLFSEQYLEKPIELLTREIWQREYYRSDIAEIGNLISNDKNASVSIIKLVPLLAWCMGAKALLCTITPKVAGLLKACDIEFEPLCEADPSKVAGGARAWGSYYESRPITGLIHVANHRALFHSLTTSMDFIRSNHTSQLETMS</sequence>
<dbReference type="GeneID" id="68841267"/>